<comment type="similarity">
    <text evidence="2">Belongs to the HAD-like hydrolase superfamily. CbbY/CbbZ/Gph/YieH family.</text>
</comment>
<dbReference type="Pfam" id="PF00702">
    <property type="entry name" value="Hydrolase"/>
    <property type="match status" value="1"/>
</dbReference>
<gene>
    <name evidence="5" type="ORF">H8L32_22130</name>
</gene>
<evidence type="ECO:0000256" key="3">
    <source>
        <dbReference type="ARBA" id="ARBA00022723"/>
    </source>
</evidence>
<dbReference type="SFLD" id="SFLDS00003">
    <property type="entry name" value="Haloacid_Dehalogenase"/>
    <property type="match status" value="1"/>
</dbReference>
<keyword evidence="3" id="KW-0479">Metal-binding</keyword>
<organism evidence="5 6">
    <name type="scientific">Undibacterium hunanense</name>
    <dbReference type="NCBI Taxonomy" id="2762292"/>
    <lineage>
        <taxon>Bacteria</taxon>
        <taxon>Pseudomonadati</taxon>
        <taxon>Pseudomonadota</taxon>
        <taxon>Betaproteobacteria</taxon>
        <taxon>Burkholderiales</taxon>
        <taxon>Oxalobacteraceae</taxon>
        <taxon>Undibacterium</taxon>
    </lineage>
</organism>
<dbReference type="InterPro" id="IPR036412">
    <property type="entry name" value="HAD-like_sf"/>
</dbReference>
<dbReference type="SFLD" id="SFLDG01129">
    <property type="entry name" value="C1.5:_HAD__Beta-PGM__Phosphata"/>
    <property type="match status" value="1"/>
</dbReference>
<name>A0ABR6ZWD9_9BURK</name>
<dbReference type="SFLD" id="SFLDG01135">
    <property type="entry name" value="C1.5.6:_HAD__Beta-PGM__Phospha"/>
    <property type="match status" value="1"/>
</dbReference>
<dbReference type="PANTHER" id="PTHR46193">
    <property type="entry name" value="6-PHOSPHOGLUCONATE PHOSPHATASE"/>
    <property type="match status" value="1"/>
</dbReference>
<evidence type="ECO:0000313" key="6">
    <source>
        <dbReference type="Proteomes" id="UP000650424"/>
    </source>
</evidence>
<dbReference type="SUPFAM" id="SSF56784">
    <property type="entry name" value="HAD-like"/>
    <property type="match status" value="1"/>
</dbReference>
<evidence type="ECO:0000313" key="5">
    <source>
        <dbReference type="EMBL" id="MBC3920178.1"/>
    </source>
</evidence>
<dbReference type="CDD" id="cd07526">
    <property type="entry name" value="HAD_BPGM_like"/>
    <property type="match status" value="1"/>
</dbReference>
<dbReference type="EMBL" id="JACOGF010000014">
    <property type="protein sequence ID" value="MBC3920178.1"/>
    <property type="molecule type" value="Genomic_DNA"/>
</dbReference>
<accession>A0ABR6ZWD9</accession>
<comment type="cofactor">
    <cofactor evidence="1">
        <name>Mg(2+)</name>
        <dbReference type="ChEBI" id="CHEBI:18420"/>
    </cofactor>
</comment>
<keyword evidence="6" id="KW-1185">Reference proteome</keyword>
<dbReference type="InterPro" id="IPR023198">
    <property type="entry name" value="PGP-like_dom2"/>
</dbReference>
<sequence length="211" mass="23140">MVAFDCDGVLVDSEPITNLVLKDYLNELGWRISLNETCDTFIGRSIKEQMPYMEEKLGKALPETFLPEFQRRRDEALRQQIRVIPEIEQVLKKLQSSAMPFCVASGADSGKMQITLGHTGLLPYFEGRMFSGSDVARTKPAPDVYLLAAKSMAKLPGRCVVIEDTVAGVTAGVAAGMHVLGFTRSSKADALLAAGAKQVFDDMRDLPELIL</sequence>
<dbReference type="Gene3D" id="1.10.150.240">
    <property type="entry name" value="Putative phosphatase, domain 2"/>
    <property type="match status" value="1"/>
</dbReference>
<proteinExistence type="inferred from homology"/>
<dbReference type="InterPro" id="IPR023214">
    <property type="entry name" value="HAD_sf"/>
</dbReference>
<protein>
    <submittedName>
        <fullName evidence="5">HAD family phosphatase</fullName>
    </submittedName>
</protein>
<dbReference type="InterPro" id="IPR006439">
    <property type="entry name" value="HAD-SF_hydro_IA"/>
</dbReference>
<evidence type="ECO:0000256" key="4">
    <source>
        <dbReference type="ARBA" id="ARBA00022842"/>
    </source>
</evidence>
<dbReference type="Proteomes" id="UP000650424">
    <property type="component" value="Unassembled WGS sequence"/>
</dbReference>
<evidence type="ECO:0000256" key="2">
    <source>
        <dbReference type="ARBA" id="ARBA00006171"/>
    </source>
</evidence>
<reference evidence="5 6" key="1">
    <citation type="submission" date="2020-08" db="EMBL/GenBank/DDBJ databases">
        <title>Novel species isolated from subtropical streams in China.</title>
        <authorList>
            <person name="Lu H."/>
        </authorList>
    </citation>
    <scope>NUCLEOTIDE SEQUENCE [LARGE SCALE GENOMIC DNA]</scope>
    <source>
        <strain evidence="5 6">CY18W</strain>
    </source>
</reference>
<dbReference type="Gene3D" id="3.40.50.1000">
    <property type="entry name" value="HAD superfamily/HAD-like"/>
    <property type="match status" value="1"/>
</dbReference>
<dbReference type="NCBIfam" id="TIGR01509">
    <property type="entry name" value="HAD-SF-IA-v3"/>
    <property type="match status" value="1"/>
</dbReference>
<comment type="caution">
    <text evidence="5">The sequence shown here is derived from an EMBL/GenBank/DDBJ whole genome shotgun (WGS) entry which is preliminary data.</text>
</comment>
<dbReference type="InterPro" id="IPR051600">
    <property type="entry name" value="Beta-PGM-like"/>
</dbReference>
<evidence type="ECO:0000256" key="1">
    <source>
        <dbReference type="ARBA" id="ARBA00001946"/>
    </source>
</evidence>
<dbReference type="PANTHER" id="PTHR46193:SF10">
    <property type="entry name" value="6-PHOSPHOGLUCONATE PHOSPHATASE"/>
    <property type="match status" value="1"/>
</dbReference>
<keyword evidence="4" id="KW-0460">Magnesium</keyword>